<dbReference type="InterPro" id="IPR022623">
    <property type="entry name" value="Glyco_trans_4"/>
</dbReference>
<feature type="domain" description="Glycosyl transferase family 1" evidence="1">
    <location>
        <begin position="209"/>
        <end position="374"/>
    </location>
</feature>
<dbReference type="InterPro" id="IPR001296">
    <property type="entry name" value="Glyco_trans_1"/>
</dbReference>
<accession>F4QMQ7</accession>
<dbReference type="PANTHER" id="PTHR12526">
    <property type="entry name" value="GLYCOSYLTRANSFERASE"/>
    <property type="match status" value="1"/>
</dbReference>
<keyword evidence="4" id="KW-1185">Reference proteome</keyword>
<evidence type="ECO:0000259" key="2">
    <source>
        <dbReference type="Pfam" id="PF12000"/>
    </source>
</evidence>
<evidence type="ECO:0000259" key="1">
    <source>
        <dbReference type="Pfam" id="PF00534"/>
    </source>
</evidence>
<dbReference type="Pfam" id="PF12000">
    <property type="entry name" value="Glyco_trans_4_3"/>
    <property type="match status" value="1"/>
</dbReference>
<evidence type="ECO:0000313" key="3">
    <source>
        <dbReference type="EMBL" id="EGF91498.1"/>
    </source>
</evidence>
<reference evidence="4" key="1">
    <citation type="submission" date="2011-03" db="EMBL/GenBank/DDBJ databases">
        <title>Draft genome sequence of Brevundimonas diminuta.</title>
        <authorList>
            <person name="Brown P.J.B."/>
            <person name="Buechlein A."/>
            <person name="Hemmerich C."/>
            <person name="Brun Y.V."/>
        </authorList>
    </citation>
    <scope>NUCLEOTIDE SEQUENCE [LARGE SCALE GENOMIC DNA]</scope>
    <source>
        <strain evidence="4">C19</strain>
    </source>
</reference>
<sequence length="402" mass="45690">MRALFVHRNMPGQFKHIARYLAERGHQVAFITRRDDRELKGVVRLTYPATREVKKETHPYLRSVEDAVLHGQAVVRVCQQLEAKGFIPDLMVGHPGWGETLFLKDIFPKSPLISYSEYFFEPDGPMTSFDPEKPQTLNGACHLRISNSHLHIAHSIADLGWSATEWQRSTYPEWARKNIRTVFDGIDVEHVKRNPNASFTLDDGRVLTKDDEVITYVARNLEPVRGFPTFMRALPAILKGRPNATVLVMGGDEVSYGVGGSNTKWREKMLEEVELPEGRVHFLGQRTYGEYLSVLSISSLHLYLTYPFVLSWSLMEALSMGCFIVASNTTPVLEVVRDKENGLFTDFFDPAKVADDVLAAMEYPDKQRLRDNARATIVDNYALPLCLEKQLGLFREATGKDW</sequence>
<evidence type="ECO:0000313" key="4">
    <source>
        <dbReference type="Proteomes" id="UP000006512"/>
    </source>
</evidence>
<dbReference type="SUPFAM" id="SSF53756">
    <property type="entry name" value="UDP-Glycosyltransferase/glycogen phosphorylase"/>
    <property type="match status" value="1"/>
</dbReference>
<gene>
    <name evidence="3" type="ORF">ABI_29150</name>
</gene>
<proteinExistence type="predicted"/>
<dbReference type="Proteomes" id="UP000006512">
    <property type="component" value="Unassembled WGS sequence"/>
</dbReference>
<organism evidence="3 4">
    <name type="scientific">Asticcacaulis biprosthecium C19</name>
    <dbReference type="NCBI Taxonomy" id="715226"/>
    <lineage>
        <taxon>Bacteria</taxon>
        <taxon>Pseudomonadati</taxon>
        <taxon>Pseudomonadota</taxon>
        <taxon>Alphaproteobacteria</taxon>
        <taxon>Caulobacterales</taxon>
        <taxon>Caulobacteraceae</taxon>
        <taxon>Asticcacaulis</taxon>
    </lineage>
</organism>
<dbReference type="eggNOG" id="COG0438">
    <property type="taxonomic scope" value="Bacteria"/>
</dbReference>
<dbReference type="GO" id="GO:0016757">
    <property type="term" value="F:glycosyltransferase activity"/>
    <property type="evidence" value="ECO:0007669"/>
    <property type="project" value="InterPro"/>
</dbReference>
<dbReference type="CDD" id="cd03818">
    <property type="entry name" value="GT4_ExpC-like"/>
    <property type="match status" value="1"/>
</dbReference>
<protein>
    <submittedName>
        <fullName evidence="3">Glycosyl transferase group 1 family protein</fullName>
    </submittedName>
</protein>
<feature type="domain" description="Glycosyl transferase family 4" evidence="2">
    <location>
        <begin position="24"/>
        <end position="190"/>
    </location>
</feature>
<dbReference type="AlphaFoldDB" id="F4QMQ7"/>
<dbReference type="OrthoDB" id="9793726at2"/>
<dbReference type="Gene3D" id="3.40.50.2000">
    <property type="entry name" value="Glycogen Phosphorylase B"/>
    <property type="match status" value="2"/>
</dbReference>
<dbReference type="HOGENOM" id="CLU_054763_0_0_5"/>
<dbReference type="EMBL" id="GL883078">
    <property type="protein sequence ID" value="EGF91498.1"/>
    <property type="molecule type" value="Genomic_DNA"/>
</dbReference>
<dbReference type="STRING" id="715226.ABI_29150"/>
<dbReference type="Pfam" id="PF00534">
    <property type="entry name" value="Glycos_transf_1"/>
    <property type="match status" value="1"/>
</dbReference>
<dbReference type="RefSeq" id="WP_006273700.1">
    <property type="nucleotide sequence ID" value="NZ_GL883078.1"/>
</dbReference>
<keyword evidence="3" id="KW-0808">Transferase</keyword>
<name>F4QMQ7_9CAUL</name>